<dbReference type="NCBIfam" id="TIGR03373">
    <property type="entry name" value="VI_minor_4"/>
    <property type="match status" value="1"/>
</dbReference>
<proteinExistence type="predicted"/>
<sequence length="152" mass="16396">MVMTARLFGKLPAHGDFVVRGCSGEERARLDAWLTASMEQAQQRFGTAFAERFDGAHPWIGTGPGAGGIIAASQDMAGRRYPLILLREESEGLDDLVYAAIAERWDADRVMEAMGTGPSGSVTRWTSLDGRMARDDAYPLDIVTAMLSSAVA</sequence>
<dbReference type="AlphaFoldDB" id="A0A0C9MTF4"/>
<keyword evidence="2" id="KW-1185">Reference proteome</keyword>
<comment type="caution">
    <text evidence="1">The sequence shown here is derived from an EMBL/GenBank/DDBJ whole genome shotgun (WGS) entry which is preliminary data.</text>
</comment>
<gene>
    <name evidence="1" type="ORF">SP6_30_01470</name>
</gene>
<dbReference type="EMBL" id="BBJS01000030">
    <property type="protein sequence ID" value="GAN14006.1"/>
    <property type="molecule type" value="Genomic_DNA"/>
</dbReference>
<dbReference type="InterPro" id="IPR038225">
    <property type="entry name" value="TagF_sf"/>
</dbReference>
<reference evidence="1 2" key="1">
    <citation type="submission" date="2014-08" db="EMBL/GenBank/DDBJ databases">
        <title>Whole genome shotgun sequence of Sphingomonas paucimobilis NBRC 13935.</title>
        <authorList>
            <person name="Hosoyama A."/>
            <person name="Hashimoto M."/>
            <person name="Hosoyama Y."/>
            <person name="Noguchi M."/>
            <person name="Uohara A."/>
            <person name="Ohji S."/>
            <person name="Katano-Makiyama Y."/>
            <person name="Ichikawa N."/>
            <person name="Kimura A."/>
            <person name="Yamazoe A."/>
            <person name="Fujita N."/>
        </authorList>
    </citation>
    <scope>NUCLEOTIDE SEQUENCE [LARGE SCALE GENOMIC DNA]</scope>
    <source>
        <strain evidence="1 2">NBRC 13935</strain>
    </source>
</reference>
<evidence type="ECO:0000313" key="2">
    <source>
        <dbReference type="Proteomes" id="UP000032025"/>
    </source>
</evidence>
<name>A0A0C9MTF4_SPHPI</name>
<dbReference type="Proteomes" id="UP000032025">
    <property type="component" value="Unassembled WGS sequence"/>
</dbReference>
<dbReference type="Pfam" id="PF09867">
    <property type="entry name" value="TagF_N"/>
    <property type="match status" value="1"/>
</dbReference>
<evidence type="ECO:0000313" key="1">
    <source>
        <dbReference type="EMBL" id="GAN14006.1"/>
    </source>
</evidence>
<accession>A0A0C9MTF4</accession>
<dbReference type="Gene3D" id="3.40.1730.10">
    <property type="entry name" value="pa0076 domain"/>
    <property type="match status" value="1"/>
</dbReference>
<organism evidence="1 2">
    <name type="scientific">Sphingomonas paucimobilis NBRC 13935</name>
    <dbReference type="NCBI Taxonomy" id="1219050"/>
    <lineage>
        <taxon>Bacteria</taxon>
        <taxon>Pseudomonadati</taxon>
        <taxon>Pseudomonadota</taxon>
        <taxon>Alphaproteobacteria</taxon>
        <taxon>Sphingomonadales</taxon>
        <taxon>Sphingomonadaceae</taxon>
        <taxon>Sphingomonas</taxon>
    </lineage>
</organism>
<dbReference type="InterPro" id="IPR017748">
    <property type="entry name" value="TagF"/>
</dbReference>
<protein>
    <submittedName>
        <fullName evidence="1">DNA, contig: SP630</fullName>
    </submittedName>
</protein>